<dbReference type="SUPFAM" id="SSF51735">
    <property type="entry name" value="NAD(P)-binding Rossmann-fold domains"/>
    <property type="match status" value="1"/>
</dbReference>
<feature type="domain" description="Carrier" evidence="3">
    <location>
        <begin position="577"/>
        <end position="659"/>
    </location>
</feature>
<accession>A0A2R6NMZ8</accession>
<dbReference type="PROSITE" id="PS00455">
    <property type="entry name" value="AMP_BINDING"/>
    <property type="match status" value="1"/>
</dbReference>
<dbReference type="InterPro" id="IPR051414">
    <property type="entry name" value="Adenylate-forming_Reductase"/>
</dbReference>
<dbReference type="Pfam" id="PF00501">
    <property type="entry name" value="AMP-binding"/>
    <property type="match status" value="1"/>
</dbReference>
<sequence length="1014" mass="111596">MATIEHLPPLDGSIDVLPGFLDFHARYNPDLPWATFPSPKDPTVASTISFLELSQGSHRVAHLVRPKREGNVRETVVLLINTDSLLYVTMIVGIARAGFVPFPVSYRNSPEAVAYLLEKTSCRHVITQTGLTHLLSAAQTSYASQNVTLRVDELPSIYDIFPSLSPGQAIETADELLYPEFERARPEDLAIYMHSAGSTGLPKPIPLSQKVFLQWIRNPMFTGSRDHRIKWAAMALPTFHSMGVLAQLMAPLISGQTVGLYEPKSPGPPVVPNPKNVLDVARLANCNAIISVPSFIELWAESEETIKYLASLKILFFGGGPLSIENGNKLIKAGVRLVSAYGCTEAGPVAHPFDGYDSDGSDPNARTSEDWQWQGLSPLCKLRWVPQGDGTYELQFLTCEAHQPSVENLPDTKGYATSDLWIPHPHKKGLWRIVGRKDDVIVLGSGEKIVPIPQERYIASHPLISDVVMFGRGRQQAGVLVEPVPQCNIDPNDKIAVSRFRNEIWSYIDQANQKAPTFARIFREMVLICDPAKPLPRAAKGNVVRKHALELYAHAIEHLYDRSDISQGSTLSSPTSWTVQDIETWLLALTASVNNGQSLLAAVDIFEQGLDSLHVTFIRNHIISALRLSRNLTSVVISQNFIYDHPTIHNLAAAIFEIVNPKSDSQETKETRQADQINELIKKYSRDLPKANTKVTPPADKVVVLLTGPTGSLGSHLLADLLEDDRVSKVYALSRPSPQSIERQRTSFLDRGLPTHLLSHNKYASISGDFNLNNFGLEQAIFKEIQGSVSHIIHNAWKVDFNHGLSSFESQITGTRKLVDFCFNLDRPVRLLFMSSIGVAQGWDNQSGPIPETPLSDPGLATDSGYSASKYVVEQVLSQAHTNGLEATSLRIGQVCGSRSTGAWNITDWVPILVKSSMAMGKLPVIDEPVTWLPVDVVARATIDLLFSKAELPTLVNMIHPRPVAWEEIINAINQSIGTTLPVVSLDEWVDALELLSSSATPQDLTNIVSSSAE</sequence>
<dbReference type="InterPro" id="IPR036736">
    <property type="entry name" value="ACP-like_sf"/>
</dbReference>
<dbReference type="InterPro" id="IPR020845">
    <property type="entry name" value="AMP-binding_CS"/>
</dbReference>
<dbReference type="Pfam" id="PF07993">
    <property type="entry name" value="NAD_binding_4"/>
    <property type="match status" value="1"/>
</dbReference>
<organism evidence="4 5">
    <name type="scientific">Hermanssonia centrifuga</name>
    <dbReference type="NCBI Taxonomy" id="98765"/>
    <lineage>
        <taxon>Eukaryota</taxon>
        <taxon>Fungi</taxon>
        <taxon>Dikarya</taxon>
        <taxon>Basidiomycota</taxon>
        <taxon>Agaricomycotina</taxon>
        <taxon>Agaricomycetes</taxon>
        <taxon>Polyporales</taxon>
        <taxon>Meruliaceae</taxon>
        <taxon>Hermanssonia</taxon>
    </lineage>
</organism>
<evidence type="ECO:0000313" key="4">
    <source>
        <dbReference type="EMBL" id="PSR73731.1"/>
    </source>
</evidence>
<keyword evidence="5" id="KW-1185">Reference proteome</keyword>
<dbReference type="OrthoDB" id="429813at2759"/>
<reference evidence="4 5" key="1">
    <citation type="submission" date="2018-02" db="EMBL/GenBank/DDBJ databases">
        <title>Genome sequence of the basidiomycete white-rot fungus Phlebia centrifuga.</title>
        <authorList>
            <person name="Granchi Z."/>
            <person name="Peng M."/>
            <person name="de Vries R.P."/>
            <person name="Hilden K."/>
            <person name="Makela M.R."/>
            <person name="Grigoriev I."/>
            <person name="Riley R."/>
        </authorList>
    </citation>
    <scope>NUCLEOTIDE SEQUENCE [LARGE SCALE GENOMIC DNA]</scope>
    <source>
        <strain evidence="4 5">FBCC195</strain>
    </source>
</reference>
<dbReference type="InterPro" id="IPR042099">
    <property type="entry name" value="ANL_N_sf"/>
</dbReference>
<dbReference type="PANTHER" id="PTHR43439:SF2">
    <property type="entry name" value="ENZYME, PUTATIVE (JCVI)-RELATED"/>
    <property type="match status" value="1"/>
</dbReference>
<dbReference type="PROSITE" id="PS50075">
    <property type="entry name" value="CARRIER"/>
    <property type="match status" value="1"/>
</dbReference>
<dbReference type="Pfam" id="PF23562">
    <property type="entry name" value="AMP-binding_C_3"/>
    <property type="match status" value="1"/>
</dbReference>
<dbReference type="Proteomes" id="UP000186601">
    <property type="component" value="Unassembled WGS sequence"/>
</dbReference>
<dbReference type="Gene3D" id="3.40.50.12780">
    <property type="entry name" value="N-terminal domain of ligase-like"/>
    <property type="match status" value="1"/>
</dbReference>
<gene>
    <name evidence="4" type="ORF">PHLCEN_2v10421</name>
</gene>
<dbReference type="STRING" id="98765.A0A2R6NMZ8"/>
<dbReference type="InterPro" id="IPR013120">
    <property type="entry name" value="FAR_NAD-bd"/>
</dbReference>
<evidence type="ECO:0000256" key="2">
    <source>
        <dbReference type="ARBA" id="ARBA00022553"/>
    </source>
</evidence>
<evidence type="ECO:0000256" key="1">
    <source>
        <dbReference type="ARBA" id="ARBA00022450"/>
    </source>
</evidence>
<dbReference type="EMBL" id="MLYV02001066">
    <property type="protein sequence ID" value="PSR73731.1"/>
    <property type="molecule type" value="Genomic_DNA"/>
</dbReference>
<proteinExistence type="predicted"/>
<keyword evidence="2" id="KW-0597">Phosphoprotein</keyword>
<protein>
    <recommendedName>
        <fullName evidence="3">Carrier domain-containing protein</fullName>
    </recommendedName>
</protein>
<dbReference type="InterPro" id="IPR036291">
    <property type="entry name" value="NAD(P)-bd_dom_sf"/>
</dbReference>
<dbReference type="AlphaFoldDB" id="A0A2R6NMZ8"/>
<comment type="caution">
    <text evidence="4">The sequence shown here is derived from an EMBL/GenBank/DDBJ whole genome shotgun (WGS) entry which is preliminary data.</text>
</comment>
<dbReference type="SUPFAM" id="SSF56801">
    <property type="entry name" value="Acetyl-CoA synthetase-like"/>
    <property type="match status" value="1"/>
</dbReference>
<dbReference type="InterPro" id="IPR000873">
    <property type="entry name" value="AMP-dep_synth/lig_dom"/>
</dbReference>
<dbReference type="SUPFAM" id="SSF47336">
    <property type="entry name" value="ACP-like"/>
    <property type="match status" value="1"/>
</dbReference>
<dbReference type="InterPro" id="IPR009081">
    <property type="entry name" value="PP-bd_ACP"/>
</dbReference>
<keyword evidence="1" id="KW-0596">Phosphopantetheine</keyword>
<dbReference type="PANTHER" id="PTHR43439">
    <property type="entry name" value="PHENYLACETATE-COENZYME A LIGASE"/>
    <property type="match status" value="1"/>
</dbReference>
<dbReference type="Gene3D" id="3.40.50.720">
    <property type="entry name" value="NAD(P)-binding Rossmann-like Domain"/>
    <property type="match status" value="1"/>
</dbReference>
<evidence type="ECO:0000313" key="5">
    <source>
        <dbReference type="Proteomes" id="UP000186601"/>
    </source>
</evidence>
<name>A0A2R6NMZ8_9APHY</name>
<evidence type="ECO:0000259" key="3">
    <source>
        <dbReference type="PROSITE" id="PS50075"/>
    </source>
</evidence>